<protein>
    <submittedName>
        <fullName evidence="1">Retropepsin-like aspartic protease</fullName>
        <ecNumber evidence="1">3.4.23.-</ecNumber>
    </submittedName>
</protein>
<dbReference type="SUPFAM" id="SSF50630">
    <property type="entry name" value="Acid proteases"/>
    <property type="match status" value="1"/>
</dbReference>
<proteinExistence type="predicted"/>
<keyword evidence="1" id="KW-0378">Hydrolase</keyword>
<dbReference type="Pfam" id="PF13650">
    <property type="entry name" value="Asp_protease_2"/>
    <property type="match status" value="1"/>
</dbReference>
<dbReference type="CDD" id="cd05483">
    <property type="entry name" value="retropepsin_like_bacteria"/>
    <property type="match status" value="1"/>
</dbReference>
<evidence type="ECO:0000313" key="1">
    <source>
        <dbReference type="EMBL" id="MFD2551728.1"/>
    </source>
</evidence>
<reference evidence="2" key="1">
    <citation type="journal article" date="2019" name="Int. J. Syst. Evol. Microbiol.">
        <title>The Global Catalogue of Microorganisms (GCM) 10K type strain sequencing project: providing services to taxonomists for standard genome sequencing and annotation.</title>
        <authorList>
            <consortium name="The Broad Institute Genomics Platform"/>
            <consortium name="The Broad Institute Genome Sequencing Center for Infectious Disease"/>
            <person name="Wu L."/>
            <person name="Ma J."/>
        </authorList>
    </citation>
    <scope>NUCLEOTIDE SEQUENCE [LARGE SCALE GENOMIC DNA]</scope>
    <source>
        <strain evidence="2">KCTC 42587</strain>
    </source>
</reference>
<dbReference type="EC" id="3.4.23.-" evidence="1"/>
<dbReference type="PROSITE" id="PS00141">
    <property type="entry name" value="ASP_PROTEASE"/>
    <property type="match status" value="1"/>
</dbReference>
<dbReference type="RefSeq" id="WP_376893130.1">
    <property type="nucleotide sequence ID" value="NZ_JBHULS010000002.1"/>
</dbReference>
<sequence length="163" mass="17763">MTKSSKPSLKSFLTEQGYIKVNLKLTKTHHFEMKATLNGVKGRFILDTGASISCVGFEAAEKFKLKAKDSPMKAAGAGATDMMTQLAKKNTVKIGKWKQTKVPLVLFDITHVNTALTSHDAKPVDGIIGADILNQAKGIIDYNKKCLFLKLAVKKPKAKLDSN</sequence>
<keyword evidence="2" id="KW-1185">Reference proteome</keyword>
<dbReference type="Proteomes" id="UP001597472">
    <property type="component" value="Unassembled WGS sequence"/>
</dbReference>
<accession>A0ABW5KTZ7</accession>
<dbReference type="InterPro" id="IPR021109">
    <property type="entry name" value="Peptidase_aspartic_dom_sf"/>
</dbReference>
<evidence type="ECO:0000313" key="2">
    <source>
        <dbReference type="Proteomes" id="UP001597472"/>
    </source>
</evidence>
<name>A0ABW5KTZ7_9FLAO</name>
<dbReference type="GO" id="GO:0016787">
    <property type="term" value="F:hydrolase activity"/>
    <property type="evidence" value="ECO:0007669"/>
    <property type="project" value="UniProtKB-KW"/>
</dbReference>
<gene>
    <name evidence="1" type="ORF">ACFSQP_07865</name>
</gene>
<dbReference type="InterPro" id="IPR001969">
    <property type="entry name" value="Aspartic_peptidase_AS"/>
</dbReference>
<comment type="caution">
    <text evidence="1">The sequence shown here is derived from an EMBL/GenBank/DDBJ whole genome shotgun (WGS) entry which is preliminary data.</text>
</comment>
<dbReference type="EMBL" id="JBHULS010000002">
    <property type="protein sequence ID" value="MFD2551728.1"/>
    <property type="molecule type" value="Genomic_DNA"/>
</dbReference>
<organism evidence="1 2">
    <name type="scientific">Bizionia sediminis</name>
    <dbReference type="NCBI Taxonomy" id="1737064"/>
    <lineage>
        <taxon>Bacteria</taxon>
        <taxon>Pseudomonadati</taxon>
        <taxon>Bacteroidota</taxon>
        <taxon>Flavobacteriia</taxon>
        <taxon>Flavobacteriales</taxon>
        <taxon>Flavobacteriaceae</taxon>
        <taxon>Bizionia</taxon>
    </lineage>
</organism>
<dbReference type="Gene3D" id="2.40.70.10">
    <property type="entry name" value="Acid Proteases"/>
    <property type="match status" value="1"/>
</dbReference>
<dbReference type="InterPro" id="IPR034122">
    <property type="entry name" value="Retropepsin-like_bacterial"/>
</dbReference>